<organism evidence="1 2">
    <name type="scientific">Pseudonocardia spirodelae</name>
    <dbReference type="NCBI Taxonomy" id="3133431"/>
    <lineage>
        <taxon>Bacteria</taxon>
        <taxon>Bacillati</taxon>
        <taxon>Actinomycetota</taxon>
        <taxon>Actinomycetes</taxon>
        <taxon>Pseudonocardiales</taxon>
        <taxon>Pseudonocardiaceae</taxon>
        <taxon>Pseudonocardia</taxon>
    </lineage>
</organism>
<evidence type="ECO:0000313" key="2">
    <source>
        <dbReference type="Proteomes" id="UP001364211"/>
    </source>
</evidence>
<dbReference type="RefSeq" id="WP_340290431.1">
    <property type="nucleotide sequence ID" value="NZ_JBBJUP010000009.1"/>
</dbReference>
<gene>
    <name evidence="1" type="ORF">WJX68_13305</name>
</gene>
<protein>
    <submittedName>
        <fullName evidence="1">Uncharacterized protein</fullName>
    </submittedName>
</protein>
<dbReference type="EMBL" id="JBBJUP010000009">
    <property type="protein sequence ID" value="MEJ8279916.1"/>
    <property type="molecule type" value="Genomic_DNA"/>
</dbReference>
<reference evidence="1 2" key="1">
    <citation type="submission" date="2024-03" db="EMBL/GenBank/DDBJ databases">
        <title>Draft genome sequence of Pseudonocardia sp. DW16-2.</title>
        <authorList>
            <person name="Duangmal K."/>
        </authorList>
    </citation>
    <scope>NUCLEOTIDE SEQUENCE [LARGE SCALE GENOMIC DNA]</scope>
    <source>
        <strain evidence="1 2">DW16-2</strain>
    </source>
</reference>
<proteinExistence type="predicted"/>
<name>A0ABU8T7H8_9PSEU</name>
<keyword evidence="2" id="KW-1185">Reference proteome</keyword>
<dbReference type="NCBIfam" id="NF046112">
    <property type="entry name" value="MSMEG_6209_Nter"/>
    <property type="match status" value="1"/>
</dbReference>
<evidence type="ECO:0000313" key="1">
    <source>
        <dbReference type="EMBL" id="MEJ8279916.1"/>
    </source>
</evidence>
<sequence length="62" mass="6430">MTPELARAADAVARLLDELGPGVRPETVVAAVAQACDDLRGNPVGALPELVERLARARLTPG</sequence>
<accession>A0ABU8T7H8</accession>
<comment type="caution">
    <text evidence="1">The sequence shown here is derived from an EMBL/GenBank/DDBJ whole genome shotgun (WGS) entry which is preliminary data.</text>
</comment>
<dbReference type="Proteomes" id="UP001364211">
    <property type="component" value="Unassembled WGS sequence"/>
</dbReference>